<feature type="compositionally biased region" description="Polar residues" evidence="1">
    <location>
        <begin position="64"/>
        <end position="85"/>
    </location>
</feature>
<feature type="compositionally biased region" description="Pro residues" evidence="1">
    <location>
        <begin position="633"/>
        <end position="652"/>
    </location>
</feature>
<protein>
    <submittedName>
        <fullName evidence="2">Uncharacterized protein</fullName>
    </submittedName>
</protein>
<organism evidence="2 3">
    <name type="scientific">Auricularia subglabra (strain TFB-10046 / SS5)</name>
    <name type="common">White-rot fungus</name>
    <name type="synonym">Auricularia delicata (strain TFB10046)</name>
    <dbReference type="NCBI Taxonomy" id="717982"/>
    <lineage>
        <taxon>Eukaryota</taxon>
        <taxon>Fungi</taxon>
        <taxon>Dikarya</taxon>
        <taxon>Basidiomycota</taxon>
        <taxon>Agaricomycotina</taxon>
        <taxon>Agaricomycetes</taxon>
        <taxon>Auriculariales</taxon>
        <taxon>Auriculariaceae</taxon>
        <taxon>Auricularia</taxon>
    </lineage>
</organism>
<reference evidence="3" key="1">
    <citation type="journal article" date="2012" name="Science">
        <title>The Paleozoic origin of enzymatic lignin decomposition reconstructed from 31 fungal genomes.</title>
        <authorList>
            <person name="Floudas D."/>
            <person name="Binder M."/>
            <person name="Riley R."/>
            <person name="Barry K."/>
            <person name="Blanchette R.A."/>
            <person name="Henrissat B."/>
            <person name="Martinez A.T."/>
            <person name="Otillar R."/>
            <person name="Spatafora J.W."/>
            <person name="Yadav J.S."/>
            <person name="Aerts A."/>
            <person name="Benoit I."/>
            <person name="Boyd A."/>
            <person name="Carlson A."/>
            <person name="Copeland A."/>
            <person name="Coutinho P.M."/>
            <person name="de Vries R.P."/>
            <person name="Ferreira P."/>
            <person name="Findley K."/>
            <person name="Foster B."/>
            <person name="Gaskell J."/>
            <person name="Glotzer D."/>
            <person name="Gorecki P."/>
            <person name="Heitman J."/>
            <person name="Hesse C."/>
            <person name="Hori C."/>
            <person name="Igarashi K."/>
            <person name="Jurgens J.A."/>
            <person name="Kallen N."/>
            <person name="Kersten P."/>
            <person name="Kohler A."/>
            <person name="Kuees U."/>
            <person name="Kumar T.K.A."/>
            <person name="Kuo A."/>
            <person name="LaButti K."/>
            <person name="Larrondo L.F."/>
            <person name="Lindquist E."/>
            <person name="Ling A."/>
            <person name="Lombard V."/>
            <person name="Lucas S."/>
            <person name="Lundell T."/>
            <person name="Martin R."/>
            <person name="McLaughlin D.J."/>
            <person name="Morgenstern I."/>
            <person name="Morin E."/>
            <person name="Murat C."/>
            <person name="Nagy L.G."/>
            <person name="Nolan M."/>
            <person name="Ohm R.A."/>
            <person name="Patyshakuliyeva A."/>
            <person name="Rokas A."/>
            <person name="Ruiz-Duenas F.J."/>
            <person name="Sabat G."/>
            <person name="Salamov A."/>
            <person name="Samejima M."/>
            <person name="Schmutz J."/>
            <person name="Slot J.C."/>
            <person name="St John F."/>
            <person name="Stenlid J."/>
            <person name="Sun H."/>
            <person name="Sun S."/>
            <person name="Syed K."/>
            <person name="Tsang A."/>
            <person name="Wiebenga A."/>
            <person name="Young D."/>
            <person name="Pisabarro A."/>
            <person name="Eastwood D.C."/>
            <person name="Martin F."/>
            <person name="Cullen D."/>
            <person name="Grigoriev I.V."/>
            <person name="Hibbett D.S."/>
        </authorList>
    </citation>
    <scope>NUCLEOTIDE SEQUENCE [LARGE SCALE GENOMIC DNA]</scope>
    <source>
        <strain evidence="3">TFB10046</strain>
    </source>
</reference>
<feature type="compositionally biased region" description="Low complexity" evidence="1">
    <location>
        <begin position="32"/>
        <end position="45"/>
    </location>
</feature>
<dbReference type="InParanoid" id="J0L9C9"/>
<feature type="region of interest" description="Disordered" evidence="1">
    <location>
        <begin position="29"/>
        <end position="150"/>
    </location>
</feature>
<keyword evidence="3" id="KW-1185">Reference proteome</keyword>
<dbReference type="AlphaFoldDB" id="J0L9C9"/>
<dbReference type="EMBL" id="JH688535">
    <property type="protein sequence ID" value="EJD32951.1"/>
    <property type="molecule type" value="Genomic_DNA"/>
</dbReference>
<name>J0L9C9_AURST</name>
<dbReference type="Proteomes" id="UP000006514">
    <property type="component" value="Unassembled WGS sequence"/>
</dbReference>
<feature type="compositionally biased region" description="Basic and acidic residues" evidence="1">
    <location>
        <begin position="54"/>
        <end position="63"/>
    </location>
</feature>
<feature type="region of interest" description="Disordered" evidence="1">
    <location>
        <begin position="318"/>
        <end position="359"/>
    </location>
</feature>
<proteinExistence type="predicted"/>
<evidence type="ECO:0000256" key="1">
    <source>
        <dbReference type="SAM" id="MobiDB-lite"/>
    </source>
</evidence>
<evidence type="ECO:0000313" key="3">
    <source>
        <dbReference type="Proteomes" id="UP000006514"/>
    </source>
</evidence>
<dbReference type="KEGG" id="adl:AURDEDRAFT_177961"/>
<feature type="region of interest" description="Disordered" evidence="1">
    <location>
        <begin position="413"/>
        <end position="454"/>
    </location>
</feature>
<evidence type="ECO:0000313" key="2">
    <source>
        <dbReference type="EMBL" id="EJD32951.1"/>
    </source>
</evidence>
<feature type="region of interest" description="Disordered" evidence="1">
    <location>
        <begin position="578"/>
        <end position="660"/>
    </location>
</feature>
<feature type="compositionally biased region" description="Basic and acidic residues" evidence="1">
    <location>
        <begin position="414"/>
        <end position="427"/>
    </location>
</feature>
<feature type="compositionally biased region" description="Low complexity" evidence="1">
    <location>
        <begin position="578"/>
        <end position="614"/>
    </location>
</feature>
<gene>
    <name evidence="2" type="ORF">AURDEDRAFT_177961</name>
</gene>
<dbReference type="PANTHER" id="PTHR48125:SF10">
    <property type="entry name" value="OS12G0136300 PROTEIN"/>
    <property type="match status" value="1"/>
</dbReference>
<accession>J0L9C9</accession>
<sequence>MRGGHIAHGELPPIPTEYRNFVPHAVPVDEGASYPAPAAPVPRRSVLADTVQEESPRWMRESPPHQSSSSTQRRGFSTPAQQQRAYTLPLARAPPNSGIDTSTTKKRAATCAPDDGASYKRRRVGKTGGERKPDYWSEPPPNDPANLPAWFPKEKRWPKVAHVVDNTRARMDKLFLALDYAIYFQKAPIRHRTPRPLSFINLDEVKMFGIWDILREAILNALNRRSIKDMPGLTGEQWRRMLKVSIGDGQTRELGKMIGLARFLDVTPAEDSMEGVEDQRISGANLGADDGELNDELFRVPEEMLEVEKAMDIEPREETPGAISVPPVTSPADVPMETGDEPARATATSPTPTPDPPGRWVMRMCQTIDADGRVSTSVRAFFEPEEPDEEEPIVQTRNEEEYPYVIEGTCEALLRPDEKKSDDKSHEEEEEVDENVHRPRRRMRETQRHEAQPEDWYDSRANCEYWYEAQGGLLVELHKTHEDFEEITRSLECWFDFDRRRRLYFRHHLVWENIGQDMPSGECMLNPNTFDWFRKGLDGSEMIYGKSRRIWPSMTAEEASRVAAESLAAAASRSAAKAYRSTTAASTSTSTPTRTPASSPASTPTSTPASTPSPSRSPSPSLSPTPSRSRSPTPMPTRSPTPTPRPELPPAPTNIEWLPPDHGLEIGRVAYRMASSRMTFDGHPLKSFDEEWLTDSWRSYIVWELLELDFRNGLYAVDYAIRREHPQAPLAMIDPGRRRAQLHACWGGGNMKPDESQPSPYSLREPSPALLPALEAMFQFMVVWPRAVDNLVRPAEGWNLGNVDELASMVFGFYAQSYFDYLRCYPPMPHIRPPLPWDTTVQ</sequence>
<dbReference type="PANTHER" id="PTHR48125">
    <property type="entry name" value="LP07818P1"/>
    <property type="match status" value="1"/>
</dbReference>